<protein>
    <submittedName>
        <fullName evidence="2">Uncharacterized protein</fullName>
    </submittedName>
</protein>
<organism evidence="2 3">
    <name type="scientific">Bacillus clarus</name>
    <dbReference type="NCBI Taxonomy" id="2338372"/>
    <lineage>
        <taxon>Bacteria</taxon>
        <taxon>Bacillati</taxon>
        <taxon>Bacillota</taxon>
        <taxon>Bacilli</taxon>
        <taxon>Bacillales</taxon>
        <taxon>Bacillaceae</taxon>
        <taxon>Bacillus</taxon>
        <taxon>Bacillus cereus group</taxon>
    </lineage>
</organism>
<comment type="caution">
    <text evidence="2">The sequence shown here is derived from an EMBL/GenBank/DDBJ whole genome shotgun (WGS) entry which is preliminary data.</text>
</comment>
<keyword evidence="1" id="KW-1133">Transmembrane helix</keyword>
<evidence type="ECO:0000256" key="1">
    <source>
        <dbReference type="SAM" id="Phobius"/>
    </source>
</evidence>
<keyword evidence="3" id="KW-1185">Reference proteome</keyword>
<evidence type="ECO:0000313" key="3">
    <source>
        <dbReference type="Proteomes" id="UP000264294"/>
    </source>
</evidence>
<accession>A0ABX9KNT9</accession>
<evidence type="ECO:0000313" key="2">
    <source>
        <dbReference type="EMBL" id="RFT62934.1"/>
    </source>
</evidence>
<sequence length="67" mass="7886">MRLNVVLHDIFSLLRISVSTNLSNLLVFWSFVFFLHVHQAKVLISPLNEHFLFLQVVTLRSQLIFSF</sequence>
<keyword evidence="1" id="KW-0812">Transmembrane</keyword>
<gene>
    <name evidence="2" type="ORF">D0U04_26675</name>
</gene>
<dbReference type="EMBL" id="QVOD01000057">
    <property type="protein sequence ID" value="RFT62934.1"/>
    <property type="molecule type" value="Genomic_DNA"/>
</dbReference>
<name>A0ABX9KNT9_9BACI</name>
<feature type="transmembrane region" description="Helical" evidence="1">
    <location>
        <begin position="12"/>
        <end position="35"/>
    </location>
</feature>
<dbReference type="Proteomes" id="UP000264294">
    <property type="component" value="Unassembled WGS sequence"/>
</dbReference>
<proteinExistence type="predicted"/>
<reference evidence="2 3" key="1">
    <citation type="submission" date="2018-08" db="EMBL/GenBank/DDBJ databases">
        <title>Bacillus clarus sp. nov. strain PS00077A.</title>
        <authorList>
            <person name="Mendez Acevedo M."/>
            <person name="Carroll L."/>
            <person name="Mukherjee M."/>
            <person name="Wiedmann M."/>
            <person name="Kovac J."/>
        </authorList>
    </citation>
    <scope>NUCLEOTIDE SEQUENCE [LARGE SCALE GENOMIC DNA]</scope>
    <source>
        <strain evidence="2 3">PS00077A</strain>
    </source>
</reference>
<keyword evidence="1" id="KW-0472">Membrane</keyword>